<protein>
    <submittedName>
        <fullName evidence="3">UDP-N-acetylmuramyl peptide synthase</fullName>
    </submittedName>
</protein>
<keyword evidence="4" id="KW-1185">Reference proteome</keyword>
<proteinExistence type="predicted"/>
<evidence type="ECO:0000256" key="1">
    <source>
        <dbReference type="ARBA" id="ARBA00022618"/>
    </source>
</evidence>
<reference evidence="3 4" key="1">
    <citation type="journal article" date="2017" name="BMC Genomics">
        <title>Comparative genomic and phylogenomic analyses of the Bifidobacteriaceae family.</title>
        <authorList>
            <person name="Lugli G.A."/>
            <person name="Milani C."/>
            <person name="Turroni F."/>
            <person name="Duranti S."/>
            <person name="Mancabelli L."/>
            <person name="Mangifesta M."/>
            <person name="Ferrario C."/>
            <person name="Modesto M."/>
            <person name="Mattarelli P."/>
            <person name="Jiri K."/>
            <person name="van Sinderen D."/>
            <person name="Ventura M."/>
        </authorList>
    </citation>
    <scope>NUCLEOTIDE SEQUENCE [LARGE SCALE GENOMIC DNA]</scope>
    <source>
        <strain evidence="3 4">DSM 100201</strain>
    </source>
</reference>
<keyword evidence="1" id="KW-0132">Cell division</keyword>
<dbReference type="PANTHER" id="PTHR23135">
    <property type="entry name" value="MUR LIGASE FAMILY MEMBER"/>
    <property type="match status" value="1"/>
</dbReference>
<evidence type="ECO:0000313" key="3">
    <source>
        <dbReference type="EMBL" id="OZG57811.1"/>
    </source>
</evidence>
<dbReference type="Proteomes" id="UP000216444">
    <property type="component" value="Unassembled WGS sequence"/>
</dbReference>
<organism evidence="3 4">
    <name type="scientific">Bifidobacterium tissieri</name>
    <dbReference type="NCBI Taxonomy" id="1630162"/>
    <lineage>
        <taxon>Bacteria</taxon>
        <taxon>Bacillati</taxon>
        <taxon>Actinomycetota</taxon>
        <taxon>Actinomycetes</taxon>
        <taxon>Bifidobacteriales</taxon>
        <taxon>Bifidobacteriaceae</taxon>
        <taxon>Bifidobacterium</taxon>
    </lineage>
</organism>
<dbReference type="EMBL" id="MWWV01000006">
    <property type="protein sequence ID" value="OZG57811.1"/>
    <property type="molecule type" value="Genomic_DNA"/>
</dbReference>
<sequence>MSALSEASTEHLTIADLRERYGLTTNAKFAGKVTVTSIADDLKSVMPGALFIPGPQDLNADAVAQAEEQGAYAVLLPTSVQDDGLEGSIPVLYGDLSAEEMGRLASDMAGHPSNSVAVFLVAGDDAVEQGADLAELLHVLGNPVGQIGYRHSVSLERHLVEEYPLSAIDVQRILAVFVEDGASAVVIGADDRTLSPGALESVITDVCALDEPGIGDEDAIRPSLKETLERYGAKLRERTHIAHRTVESDDMAHHYDGQLDPASSGRLSLAIAMVMKAGVRKGNIKSALRVSKEMS</sequence>
<name>A0A261FF61_9BIFI</name>
<evidence type="ECO:0000313" key="4">
    <source>
        <dbReference type="Proteomes" id="UP000216444"/>
    </source>
</evidence>
<accession>A0A261FF61</accession>
<evidence type="ECO:0000256" key="2">
    <source>
        <dbReference type="ARBA" id="ARBA00023306"/>
    </source>
</evidence>
<dbReference type="PANTHER" id="PTHR23135:SF4">
    <property type="entry name" value="UDP-N-ACETYLMURAMOYL-L-ALANYL-D-GLUTAMATE--2,6-DIAMINOPIMELATE LIGASE MURE HOMOLOG, CHLOROPLASTIC"/>
    <property type="match status" value="1"/>
</dbReference>
<dbReference type="RefSeq" id="WP_094663385.1">
    <property type="nucleotide sequence ID" value="NZ_MWWV01000006.1"/>
</dbReference>
<keyword evidence="2" id="KW-0131">Cell cycle</keyword>
<gene>
    <name evidence="3" type="ORF">BTIS_1052</name>
</gene>
<dbReference type="SUPFAM" id="SSF63418">
    <property type="entry name" value="MurE/MurF N-terminal domain"/>
    <property type="match status" value="1"/>
</dbReference>
<dbReference type="InterPro" id="IPR035911">
    <property type="entry name" value="MurE/MurF_N"/>
</dbReference>
<dbReference type="GO" id="GO:0051301">
    <property type="term" value="P:cell division"/>
    <property type="evidence" value="ECO:0007669"/>
    <property type="project" value="UniProtKB-KW"/>
</dbReference>
<dbReference type="AlphaFoldDB" id="A0A261FF61"/>
<comment type="caution">
    <text evidence="3">The sequence shown here is derived from an EMBL/GenBank/DDBJ whole genome shotgun (WGS) entry which is preliminary data.</text>
</comment>